<gene>
    <name evidence="1" type="ORF">AERO8C_70194</name>
</gene>
<dbReference type="EMBL" id="CABWLC010000020">
    <property type="protein sequence ID" value="VXA88566.1"/>
    <property type="molecule type" value="Genomic_DNA"/>
</dbReference>
<evidence type="ECO:0000313" key="2">
    <source>
        <dbReference type="Proteomes" id="UP000439123"/>
    </source>
</evidence>
<proteinExistence type="predicted"/>
<name>A0A653LAI2_AERVE</name>
<dbReference type="AlphaFoldDB" id="A0A653LAI2"/>
<evidence type="ECO:0000313" key="1">
    <source>
        <dbReference type="EMBL" id="VXA88566.1"/>
    </source>
</evidence>
<organism evidence="1 2">
    <name type="scientific">Aeromonas veronii</name>
    <dbReference type="NCBI Taxonomy" id="654"/>
    <lineage>
        <taxon>Bacteria</taxon>
        <taxon>Pseudomonadati</taxon>
        <taxon>Pseudomonadota</taxon>
        <taxon>Gammaproteobacteria</taxon>
        <taxon>Aeromonadales</taxon>
        <taxon>Aeromonadaceae</taxon>
        <taxon>Aeromonas</taxon>
    </lineage>
</organism>
<reference evidence="1 2" key="1">
    <citation type="submission" date="2019-10" db="EMBL/GenBank/DDBJ databases">
        <authorList>
            <person name="Karimi E."/>
        </authorList>
    </citation>
    <scope>NUCLEOTIDE SEQUENCE [LARGE SCALE GENOMIC DNA]</scope>
    <source>
        <strain evidence="1">Aeromonas sp. 8C</strain>
    </source>
</reference>
<dbReference type="Proteomes" id="UP000439123">
    <property type="component" value="Unassembled WGS sequence"/>
</dbReference>
<protein>
    <submittedName>
        <fullName evidence="1">Uncharacterized protein</fullName>
    </submittedName>
</protein>
<sequence length="25" mass="3018">MTERDAFCDSIWYLDIVNLNKIIML</sequence>
<accession>A0A653LAI2</accession>